<dbReference type="GeneID" id="98002564"/>
<protein>
    <recommendedName>
        <fullName evidence="1">Apiosidase-like catalytic domain-containing protein</fullName>
    </recommendedName>
</protein>
<proteinExistence type="predicted"/>
<keyword evidence="3" id="KW-1185">Reference proteome</keyword>
<dbReference type="SUPFAM" id="SSF51445">
    <property type="entry name" value="(Trans)glycosidases"/>
    <property type="match status" value="1"/>
</dbReference>
<name>B6G7Z4_9ACTN</name>
<dbReference type="Proteomes" id="UP000003560">
    <property type="component" value="Unassembled WGS sequence"/>
</dbReference>
<dbReference type="OrthoDB" id="8108447at2"/>
<gene>
    <name evidence="2" type="ORF">COLSTE_00175</name>
</gene>
<dbReference type="AlphaFoldDB" id="B6G7Z4"/>
<evidence type="ECO:0000313" key="3">
    <source>
        <dbReference type="Proteomes" id="UP000003560"/>
    </source>
</evidence>
<dbReference type="eggNOG" id="COG2730">
    <property type="taxonomic scope" value="Bacteria"/>
</dbReference>
<dbReference type="PANTHER" id="PTHR37836">
    <property type="entry name" value="LMO1036 PROTEIN"/>
    <property type="match status" value="1"/>
</dbReference>
<comment type="caution">
    <text evidence="2">The sequence shown here is derived from an EMBL/GenBank/DDBJ whole genome shotgun (WGS) entry which is preliminary data.</text>
</comment>
<dbReference type="PANTHER" id="PTHR37836:SF3">
    <property type="entry name" value="ENDOGLUCANASE"/>
    <property type="match status" value="1"/>
</dbReference>
<dbReference type="InterPro" id="IPR025277">
    <property type="entry name" value="Apiosidase-like_cat_dom"/>
</dbReference>
<feature type="domain" description="Apiosidase-like catalytic" evidence="1">
    <location>
        <begin position="17"/>
        <end position="339"/>
    </location>
</feature>
<dbReference type="RefSeq" id="WP_006719684.1">
    <property type="nucleotide sequence ID" value="NZ_CP085935.1"/>
</dbReference>
<dbReference type="STRING" id="445975.COLSTE_00175"/>
<reference evidence="2 3" key="2">
    <citation type="submission" date="2008-10" db="EMBL/GenBank/DDBJ databases">
        <authorList>
            <person name="Fulton L."/>
            <person name="Clifton S."/>
            <person name="Fulton B."/>
            <person name="Xu J."/>
            <person name="Minx P."/>
            <person name="Pepin K.H."/>
            <person name="Johnson M."/>
            <person name="Thiruvilangam P."/>
            <person name="Bhonagiri V."/>
            <person name="Nash W.E."/>
            <person name="Mardis E.R."/>
            <person name="Wilson R.K."/>
        </authorList>
    </citation>
    <scope>NUCLEOTIDE SEQUENCE [LARGE SCALE GENOMIC DNA]</scope>
    <source>
        <strain evidence="2 3">DSM 13279</strain>
    </source>
</reference>
<sequence length="435" mass="49370">MGLGKLAVNDRKDGFTLDGRPWFWLADTCWGAFTSIELSDWEYYLARRAEQGINVLQINTLPQWDRCRPDLGIYPYASEDGTVFDWSAPNEAYWERAREMCRMAVEHGIRPALVLLWCNYIPGTWGSMIAQKLGAPVMPLDEIRSHIERVVRHLGEFDPVYVVTGDTDFKSDEAIRYYEEGLSAVCELAPNALRCMHINRANRTIPERFIDRLDFYMYQPGHNYEGQSEAWKLPEDFRASYPQKPLLNSEPCYEQMGASRNVYWRFTAQDCRASAWSGILSGAAAGLTYGAHGVWNWQTAQSKGSVLGEGFDMPFRWQECLQFPGVWDYGMVPHVLNSLTEGGLHAVVPAQELLDDAREAIRVARVGDRVVAYLPRTTALKLHGSFADMEAVAFDLEDKRVAHLPMRVDTQTGMTRVEQHPFGHDALVILKPAAH</sequence>
<evidence type="ECO:0000313" key="2">
    <source>
        <dbReference type="EMBL" id="EEA91620.1"/>
    </source>
</evidence>
<accession>B6G7Z4</accession>
<evidence type="ECO:0000259" key="1">
    <source>
        <dbReference type="Pfam" id="PF13204"/>
    </source>
</evidence>
<organism evidence="2 3">
    <name type="scientific">Collinsella stercoris DSM 13279</name>
    <dbReference type="NCBI Taxonomy" id="445975"/>
    <lineage>
        <taxon>Bacteria</taxon>
        <taxon>Bacillati</taxon>
        <taxon>Actinomycetota</taxon>
        <taxon>Coriobacteriia</taxon>
        <taxon>Coriobacteriales</taxon>
        <taxon>Coriobacteriaceae</taxon>
        <taxon>Collinsella</taxon>
    </lineage>
</organism>
<dbReference type="Pfam" id="PF13204">
    <property type="entry name" value="Apiosidase"/>
    <property type="match status" value="1"/>
</dbReference>
<dbReference type="HOGENOM" id="CLU_023504_2_0_11"/>
<dbReference type="EMBL" id="ABXJ01000012">
    <property type="protein sequence ID" value="EEA91620.1"/>
    <property type="molecule type" value="Genomic_DNA"/>
</dbReference>
<reference evidence="2 3" key="1">
    <citation type="submission" date="2008-10" db="EMBL/GenBank/DDBJ databases">
        <title>Draft genome sequence of Collinsella stercoris (DSM 13279).</title>
        <authorList>
            <person name="Sudarsanam P."/>
            <person name="Ley R."/>
            <person name="Guruge J."/>
            <person name="Turnbaugh P.J."/>
            <person name="Mahowald M."/>
            <person name="Liep D."/>
            <person name="Gordon J."/>
        </authorList>
    </citation>
    <scope>NUCLEOTIDE SEQUENCE [LARGE SCALE GENOMIC DNA]</scope>
    <source>
        <strain evidence="2 3">DSM 13279</strain>
    </source>
</reference>
<dbReference type="Gene3D" id="3.20.20.80">
    <property type="entry name" value="Glycosidases"/>
    <property type="match status" value="1"/>
</dbReference>
<dbReference type="InterPro" id="IPR017853">
    <property type="entry name" value="GH"/>
</dbReference>